<evidence type="ECO:0000256" key="6">
    <source>
        <dbReference type="ARBA" id="ARBA00022827"/>
    </source>
</evidence>
<evidence type="ECO:0000256" key="1">
    <source>
        <dbReference type="ARBA" id="ARBA00001974"/>
    </source>
</evidence>
<dbReference type="PANTHER" id="PTHR48083:SF28">
    <property type="entry name" value="ACYL-COA DEHYDROGENASE FAMILY PROTEIN (AFU_ORTHOLOGUE AFUA_6G10880)-RELATED"/>
    <property type="match status" value="1"/>
</dbReference>
<evidence type="ECO:0000256" key="4">
    <source>
        <dbReference type="ARBA" id="ARBA00022630"/>
    </source>
</evidence>
<keyword evidence="3" id="KW-0349">Heme</keyword>
<dbReference type="Gene3D" id="1.20.140.10">
    <property type="entry name" value="Butyryl-CoA Dehydrogenase, subunit A, domain 3"/>
    <property type="match status" value="1"/>
</dbReference>
<gene>
    <name evidence="11" type="ORF">HK105_207022</name>
</gene>
<reference evidence="11 12" key="1">
    <citation type="submission" date="2023-09" db="EMBL/GenBank/DDBJ databases">
        <title>Pangenome analysis of Batrachochytrium dendrobatidis and related Chytrids.</title>
        <authorList>
            <person name="Yacoub M.N."/>
            <person name="Stajich J.E."/>
            <person name="James T.Y."/>
        </authorList>
    </citation>
    <scope>NUCLEOTIDE SEQUENCE [LARGE SCALE GENOMIC DNA]</scope>
    <source>
        <strain evidence="11 12">JEL0888</strain>
    </source>
</reference>
<feature type="region of interest" description="Disordered" evidence="9">
    <location>
        <begin position="91"/>
        <end position="110"/>
    </location>
</feature>
<keyword evidence="4" id="KW-0285">Flavoprotein</keyword>
<dbReference type="Gene3D" id="2.40.110.10">
    <property type="entry name" value="Butyryl-CoA Dehydrogenase, subunit A, domain 2"/>
    <property type="match status" value="1"/>
</dbReference>
<dbReference type="InterPro" id="IPR001199">
    <property type="entry name" value="Cyt_B5-like_heme/steroid-bd"/>
</dbReference>
<dbReference type="Gene3D" id="3.10.120.10">
    <property type="entry name" value="Cytochrome b5-like heme/steroid binding domain"/>
    <property type="match status" value="1"/>
</dbReference>
<organism evidence="11 12">
    <name type="scientific">Polyrhizophydium stewartii</name>
    <dbReference type="NCBI Taxonomy" id="2732419"/>
    <lineage>
        <taxon>Eukaryota</taxon>
        <taxon>Fungi</taxon>
        <taxon>Fungi incertae sedis</taxon>
        <taxon>Chytridiomycota</taxon>
        <taxon>Chytridiomycota incertae sedis</taxon>
        <taxon>Chytridiomycetes</taxon>
        <taxon>Rhizophydiales</taxon>
        <taxon>Rhizophydiales incertae sedis</taxon>
        <taxon>Polyrhizophydium</taxon>
    </lineage>
</organism>
<keyword evidence="8" id="KW-0408">Iron</keyword>
<dbReference type="InterPro" id="IPR050741">
    <property type="entry name" value="Acyl-CoA_dehydrogenase"/>
</dbReference>
<dbReference type="SUPFAM" id="SSF47203">
    <property type="entry name" value="Acyl-CoA dehydrogenase C-terminal domain-like"/>
    <property type="match status" value="1"/>
</dbReference>
<dbReference type="SUPFAM" id="SSF56645">
    <property type="entry name" value="Acyl-CoA dehydrogenase NM domain-like"/>
    <property type="match status" value="1"/>
</dbReference>
<dbReference type="SUPFAM" id="SSF55856">
    <property type="entry name" value="Cytochrome b5-like heme/steroid binding domain"/>
    <property type="match status" value="1"/>
</dbReference>
<dbReference type="InterPro" id="IPR006091">
    <property type="entry name" value="Acyl-CoA_Oxase/DH_mid-dom"/>
</dbReference>
<dbReference type="InterPro" id="IPR018506">
    <property type="entry name" value="Cyt_B5_heme-BS"/>
</dbReference>
<dbReference type="PANTHER" id="PTHR48083">
    <property type="entry name" value="MEDIUM-CHAIN SPECIFIC ACYL-COA DEHYDROGENASE, MITOCHONDRIAL-RELATED"/>
    <property type="match status" value="1"/>
</dbReference>
<dbReference type="InterPro" id="IPR009100">
    <property type="entry name" value="AcylCoA_DH/oxidase_NM_dom_sf"/>
</dbReference>
<dbReference type="Gene3D" id="1.10.540.10">
    <property type="entry name" value="Acyl-CoA dehydrogenase/oxidase, N-terminal domain"/>
    <property type="match status" value="1"/>
</dbReference>
<dbReference type="PROSITE" id="PS00191">
    <property type="entry name" value="CYTOCHROME_B5_1"/>
    <property type="match status" value="1"/>
</dbReference>
<dbReference type="InterPro" id="IPR013786">
    <property type="entry name" value="AcylCoA_DH/ox_N"/>
</dbReference>
<evidence type="ECO:0000256" key="5">
    <source>
        <dbReference type="ARBA" id="ARBA00022723"/>
    </source>
</evidence>
<comment type="similarity">
    <text evidence="2">Belongs to the acyl-CoA dehydrogenase family.</text>
</comment>
<dbReference type="InterPro" id="IPR036400">
    <property type="entry name" value="Cyt_B5-like_heme/steroid_sf"/>
</dbReference>
<protein>
    <recommendedName>
        <fullName evidence="10">Cytochrome b5 heme-binding domain-containing protein</fullName>
    </recommendedName>
</protein>
<dbReference type="Proteomes" id="UP001527925">
    <property type="component" value="Unassembled WGS sequence"/>
</dbReference>
<dbReference type="PROSITE" id="PS50255">
    <property type="entry name" value="CYTOCHROME_B5_2"/>
    <property type="match status" value="1"/>
</dbReference>
<keyword evidence="7" id="KW-0560">Oxidoreductase</keyword>
<evidence type="ECO:0000256" key="3">
    <source>
        <dbReference type="ARBA" id="ARBA00022617"/>
    </source>
</evidence>
<evidence type="ECO:0000256" key="8">
    <source>
        <dbReference type="ARBA" id="ARBA00023004"/>
    </source>
</evidence>
<accession>A0ABR4N1L4</accession>
<dbReference type="Pfam" id="PF02771">
    <property type="entry name" value="Acyl-CoA_dh_N"/>
    <property type="match status" value="1"/>
</dbReference>
<comment type="caution">
    <text evidence="11">The sequence shown here is derived from an EMBL/GenBank/DDBJ whole genome shotgun (WGS) entry which is preliminary data.</text>
</comment>
<evidence type="ECO:0000256" key="2">
    <source>
        <dbReference type="ARBA" id="ARBA00009347"/>
    </source>
</evidence>
<keyword evidence="6" id="KW-0274">FAD</keyword>
<name>A0ABR4N1L4_9FUNG</name>
<dbReference type="SMART" id="SM01117">
    <property type="entry name" value="Cyt-b5"/>
    <property type="match status" value="1"/>
</dbReference>
<dbReference type="InterPro" id="IPR009075">
    <property type="entry name" value="AcylCo_DH/oxidase_C"/>
</dbReference>
<dbReference type="Pfam" id="PF00173">
    <property type="entry name" value="Cyt-b5"/>
    <property type="match status" value="1"/>
</dbReference>
<evidence type="ECO:0000313" key="11">
    <source>
        <dbReference type="EMBL" id="KAL2913410.1"/>
    </source>
</evidence>
<feature type="domain" description="Cytochrome b5 heme-binding" evidence="10">
    <location>
        <begin position="1"/>
        <end position="77"/>
    </location>
</feature>
<dbReference type="Pfam" id="PF00441">
    <property type="entry name" value="Acyl-CoA_dh_1"/>
    <property type="match status" value="1"/>
</dbReference>
<evidence type="ECO:0000256" key="7">
    <source>
        <dbReference type="ARBA" id="ARBA00023002"/>
    </source>
</evidence>
<evidence type="ECO:0000259" key="10">
    <source>
        <dbReference type="PROSITE" id="PS50255"/>
    </source>
</evidence>
<comment type="cofactor">
    <cofactor evidence="1">
        <name>FAD</name>
        <dbReference type="ChEBI" id="CHEBI:57692"/>
    </cofactor>
</comment>
<dbReference type="InterPro" id="IPR046373">
    <property type="entry name" value="Acyl-CoA_Oxase/DH_mid-dom_sf"/>
</dbReference>
<dbReference type="InterPro" id="IPR036250">
    <property type="entry name" value="AcylCo_DH-like_C"/>
</dbReference>
<dbReference type="EMBL" id="JADGIZ020000046">
    <property type="protein sequence ID" value="KAL2913410.1"/>
    <property type="molecule type" value="Genomic_DNA"/>
</dbReference>
<dbReference type="Pfam" id="PF02770">
    <property type="entry name" value="Acyl-CoA_dh_M"/>
    <property type="match status" value="1"/>
</dbReference>
<sequence length="539" mass="58845">MRTFTVDEVAAHNTEKDIWIIVDGKVYNVTDFVNEHPGGRKVLLKVAGKDATKQFHQFHNQAIMGKWGPGLLVGTVQSAAAAAATTPKPAASRAAAGGGESESDGSAGDVFGAGVPYGDPAWYQANNSPYYKDSHRRLRAWMRKLVDTELMPFAHEWDESGEPVPRRIYERFGELGLLAAVCGTPWPTKYTPGIKPPAGIAPEEYDMFHNLIISDELARVASGGVLFGIMGGHTIALPPIIHFGSQYLKDKVVADCLSGKKLVCLAITEPSGGSDVANLKTEAKLSADGKHYILNGEKKWITNAIFCDYMVAAVRTGGPGMSGISLILVERSMPGVTTRKMKCSGVWASGTSYVTFEDVKVPVENIVGKVNQGFKALMYNFNSERLGIVIQANRFARVCVEEALSYAQKRETFGQKLIEHAVIRNKIAHMIRRVEATHAWLENVVYQFQTMPREVANARLGGTTALLKAQSTQTFEFCAREAAQIFGGLAFTRGGQGEKVERLYREVRAYAIPGGSEEIMLDLGVRQSLKVAQMLKAKL</sequence>
<evidence type="ECO:0000256" key="9">
    <source>
        <dbReference type="SAM" id="MobiDB-lite"/>
    </source>
</evidence>
<keyword evidence="5" id="KW-0479">Metal-binding</keyword>
<keyword evidence="12" id="KW-1185">Reference proteome</keyword>
<dbReference type="InterPro" id="IPR037069">
    <property type="entry name" value="AcylCoA_DH/ox_N_sf"/>
</dbReference>
<proteinExistence type="inferred from homology"/>
<evidence type="ECO:0000313" key="12">
    <source>
        <dbReference type="Proteomes" id="UP001527925"/>
    </source>
</evidence>